<evidence type="ECO:0000256" key="3">
    <source>
        <dbReference type="ARBA" id="ARBA00022475"/>
    </source>
</evidence>
<dbReference type="CDD" id="cd16334">
    <property type="entry name" value="LppX-like"/>
    <property type="match status" value="1"/>
</dbReference>
<feature type="chain" id="PRO_5020285937" evidence="4">
    <location>
        <begin position="29"/>
        <end position="223"/>
    </location>
</feature>
<dbReference type="Proteomes" id="UP000295680">
    <property type="component" value="Unassembled WGS sequence"/>
</dbReference>
<dbReference type="Pfam" id="PF07161">
    <property type="entry name" value="LppX_LprAFG"/>
    <property type="match status" value="1"/>
</dbReference>
<dbReference type="SUPFAM" id="SSF89392">
    <property type="entry name" value="Prokaryotic lipoproteins and lipoprotein localization factors"/>
    <property type="match status" value="1"/>
</dbReference>
<dbReference type="PROSITE" id="PS51257">
    <property type="entry name" value="PROKAR_LIPOPROTEIN"/>
    <property type="match status" value="1"/>
</dbReference>
<evidence type="ECO:0000313" key="6">
    <source>
        <dbReference type="Proteomes" id="UP000295680"/>
    </source>
</evidence>
<keyword evidence="6" id="KW-1185">Reference proteome</keyword>
<keyword evidence="4" id="KW-0732">Signal</keyword>
<keyword evidence="5" id="KW-0449">Lipoprotein</keyword>
<dbReference type="OrthoDB" id="4763237at2"/>
<dbReference type="InterPro" id="IPR009830">
    <property type="entry name" value="LppX/LprAFG"/>
</dbReference>
<dbReference type="EMBL" id="SLWS01000005">
    <property type="protein sequence ID" value="TCO58741.1"/>
    <property type="molecule type" value="Genomic_DNA"/>
</dbReference>
<feature type="signal peptide" evidence="4">
    <location>
        <begin position="1"/>
        <end position="28"/>
    </location>
</feature>
<reference evidence="5 6" key="1">
    <citation type="submission" date="2019-03" db="EMBL/GenBank/DDBJ databases">
        <title>Genomic Encyclopedia of Type Strains, Phase IV (KMG-IV): sequencing the most valuable type-strain genomes for metagenomic binning, comparative biology and taxonomic classification.</title>
        <authorList>
            <person name="Goeker M."/>
        </authorList>
    </citation>
    <scope>NUCLEOTIDE SEQUENCE [LARGE SCALE GENOMIC DNA]</scope>
    <source>
        <strain evidence="5 6">DSM 45934</strain>
    </source>
</reference>
<evidence type="ECO:0000256" key="1">
    <source>
        <dbReference type="ARBA" id="ARBA00004196"/>
    </source>
</evidence>
<accession>A0A4R2JG42</accession>
<gene>
    <name evidence="5" type="ORF">EV192_105813</name>
</gene>
<dbReference type="RefSeq" id="WP_132119692.1">
    <property type="nucleotide sequence ID" value="NZ_SLWS01000005.1"/>
</dbReference>
<keyword evidence="3" id="KW-1003">Cell membrane</keyword>
<name>A0A4R2JG42_9PSEU</name>
<evidence type="ECO:0000256" key="4">
    <source>
        <dbReference type="SAM" id="SignalP"/>
    </source>
</evidence>
<proteinExistence type="inferred from homology"/>
<organism evidence="5 6">
    <name type="scientific">Actinocrispum wychmicini</name>
    <dbReference type="NCBI Taxonomy" id="1213861"/>
    <lineage>
        <taxon>Bacteria</taxon>
        <taxon>Bacillati</taxon>
        <taxon>Actinomycetota</taxon>
        <taxon>Actinomycetes</taxon>
        <taxon>Pseudonocardiales</taxon>
        <taxon>Pseudonocardiaceae</taxon>
        <taxon>Actinocrispum</taxon>
    </lineage>
</organism>
<comment type="similarity">
    <text evidence="2">Belongs to the LppX/LprAFG lipoprotein family.</text>
</comment>
<comment type="subcellular location">
    <subcellularLocation>
        <location evidence="1">Cell envelope</location>
    </subcellularLocation>
</comment>
<comment type="caution">
    <text evidence="5">The sequence shown here is derived from an EMBL/GenBank/DDBJ whole genome shotgun (WGS) entry which is preliminary data.</text>
</comment>
<dbReference type="AlphaFoldDB" id="A0A4R2JG42"/>
<evidence type="ECO:0000256" key="2">
    <source>
        <dbReference type="ARBA" id="ARBA00009194"/>
    </source>
</evidence>
<evidence type="ECO:0000313" key="5">
    <source>
        <dbReference type="EMBL" id="TCO58741.1"/>
    </source>
</evidence>
<keyword evidence="3" id="KW-0472">Membrane</keyword>
<sequence length="223" mass="23065">MVKRLVMLSVLGLVAVAGCSSTSTPDSASLPDGTGLLKDAATASKSFSSAHFTMNVTGQVPGLPISQLDGDLNKAGDAKGHAKLSQFGTLIDVEFVVADKTIYIKGPTGSFQRFGDASKVFDTSAILDPDRGVGKLLGTVSAAKTEAAEDVAGAKTYRVTGKVTKEGLTGLVPGIQSDVNVKVWVRQDNPHQPVKATIEVTPGNSVDISLSDVDKPVTVTKPV</sequence>
<dbReference type="GO" id="GO:0030313">
    <property type="term" value="C:cell envelope"/>
    <property type="evidence" value="ECO:0007669"/>
    <property type="project" value="UniProtKB-SubCell"/>
</dbReference>
<protein>
    <submittedName>
        <fullName evidence="5">Lipoprotein LprG</fullName>
    </submittedName>
</protein>
<dbReference type="InterPro" id="IPR029046">
    <property type="entry name" value="LolA/LolB/LppX"/>
</dbReference>
<dbReference type="Gene3D" id="2.50.20.20">
    <property type="match status" value="1"/>
</dbReference>